<dbReference type="Proteomes" id="UP001346149">
    <property type="component" value="Unassembled WGS sequence"/>
</dbReference>
<organism evidence="1 2">
    <name type="scientific">Trapa natans</name>
    <name type="common">Water chestnut</name>
    <dbReference type="NCBI Taxonomy" id="22666"/>
    <lineage>
        <taxon>Eukaryota</taxon>
        <taxon>Viridiplantae</taxon>
        <taxon>Streptophyta</taxon>
        <taxon>Embryophyta</taxon>
        <taxon>Tracheophyta</taxon>
        <taxon>Spermatophyta</taxon>
        <taxon>Magnoliopsida</taxon>
        <taxon>eudicotyledons</taxon>
        <taxon>Gunneridae</taxon>
        <taxon>Pentapetalae</taxon>
        <taxon>rosids</taxon>
        <taxon>malvids</taxon>
        <taxon>Myrtales</taxon>
        <taxon>Lythraceae</taxon>
        <taxon>Trapa</taxon>
    </lineage>
</organism>
<reference evidence="1 2" key="1">
    <citation type="journal article" date="2023" name="Hortic Res">
        <title>Pangenome of water caltrop reveals structural variations and asymmetric subgenome divergence after allopolyploidization.</title>
        <authorList>
            <person name="Zhang X."/>
            <person name="Chen Y."/>
            <person name="Wang L."/>
            <person name="Yuan Y."/>
            <person name="Fang M."/>
            <person name="Shi L."/>
            <person name="Lu R."/>
            <person name="Comes H.P."/>
            <person name="Ma Y."/>
            <person name="Chen Y."/>
            <person name="Huang G."/>
            <person name="Zhou Y."/>
            <person name="Zheng Z."/>
            <person name="Qiu Y."/>
        </authorList>
    </citation>
    <scope>NUCLEOTIDE SEQUENCE [LARGE SCALE GENOMIC DNA]</scope>
    <source>
        <strain evidence="1">F231</strain>
    </source>
</reference>
<protein>
    <submittedName>
        <fullName evidence="1">Uncharacterized protein</fullName>
    </submittedName>
</protein>
<evidence type="ECO:0000313" key="1">
    <source>
        <dbReference type="EMBL" id="KAK4787190.1"/>
    </source>
</evidence>
<sequence>MLTVPFFRELVMVKVVDPICTVVPISVSSLCRRNLKLSIFSQQDRAWKRSPQRGPHSKDNMVVGPHAPFTCTVYFPVVRSPKLINTVFMVSGFGSLN</sequence>
<proteinExistence type="predicted"/>
<keyword evidence="2" id="KW-1185">Reference proteome</keyword>
<dbReference type="EMBL" id="JAXQNO010000012">
    <property type="protein sequence ID" value="KAK4787190.1"/>
    <property type="molecule type" value="Genomic_DNA"/>
</dbReference>
<dbReference type="AlphaFoldDB" id="A0AAN7R3U6"/>
<accession>A0AAN7R3U6</accession>
<comment type="caution">
    <text evidence="1">The sequence shown here is derived from an EMBL/GenBank/DDBJ whole genome shotgun (WGS) entry which is preliminary data.</text>
</comment>
<name>A0AAN7R3U6_TRANT</name>
<gene>
    <name evidence="1" type="ORF">SAY86_011023</name>
</gene>
<evidence type="ECO:0000313" key="2">
    <source>
        <dbReference type="Proteomes" id="UP001346149"/>
    </source>
</evidence>